<evidence type="ECO:0000313" key="3">
    <source>
        <dbReference type="Proteomes" id="UP000838878"/>
    </source>
</evidence>
<sequence>MLAWPLKITELNMGIIKKRDPELVQSVKDHINSVPRIESHYLRANTSREFIDGGPIAELHHQCDLCESYKNAVGEGKDNLLLEYELHQREKQLSRNEKSKDIETCNEANSNTLVFIYDLQAVMPKPIGESSAFYYKSKLNCLNFTISD</sequence>
<dbReference type="PANTHER" id="PTHR10773">
    <property type="entry name" value="DNA-DIRECTED RNA POLYMERASES I, II, AND III SUBUNIT RPABC2"/>
    <property type="match status" value="1"/>
</dbReference>
<dbReference type="Proteomes" id="UP000838878">
    <property type="component" value="Chromosome 2"/>
</dbReference>
<dbReference type="Proteomes" id="UP000838878">
    <property type="component" value="Chromosome 6"/>
</dbReference>
<reference evidence="2" key="1">
    <citation type="submission" date="2021-12" db="EMBL/GenBank/DDBJ databases">
        <authorList>
            <person name="Martin H S."/>
        </authorList>
    </citation>
    <scope>NUCLEOTIDE SEQUENCE</scope>
</reference>
<accession>A0A8J9W5P4</accession>
<protein>
    <submittedName>
        <fullName evidence="1 2">Uncharacterized protein</fullName>
    </submittedName>
</protein>
<feature type="non-terminal residue" evidence="2">
    <location>
        <position position="148"/>
    </location>
</feature>
<dbReference type="EMBL" id="OV170222">
    <property type="protein sequence ID" value="CAH0721174.1"/>
    <property type="molecule type" value="Genomic_DNA"/>
</dbReference>
<name>A0A8J9W5P4_9NEOP</name>
<gene>
    <name evidence="2" type="ORF">BINO364_LOCUS12068</name>
    <name evidence="1" type="ORF">BINO364_LOCUS7307</name>
</gene>
<proteinExistence type="predicted"/>
<dbReference type="OrthoDB" id="6776127at2759"/>
<keyword evidence="3" id="KW-1185">Reference proteome</keyword>
<evidence type="ECO:0000313" key="1">
    <source>
        <dbReference type="EMBL" id="CAH0721174.1"/>
    </source>
</evidence>
<dbReference type="AlphaFoldDB" id="A0A8J9W5P4"/>
<dbReference type="PANTHER" id="PTHR10773:SF19">
    <property type="match status" value="1"/>
</dbReference>
<evidence type="ECO:0000313" key="2">
    <source>
        <dbReference type="EMBL" id="CAH0726627.1"/>
    </source>
</evidence>
<organism evidence="2 3">
    <name type="scientific">Brenthis ino</name>
    <name type="common">lesser marbled fritillary</name>
    <dbReference type="NCBI Taxonomy" id="405034"/>
    <lineage>
        <taxon>Eukaryota</taxon>
        <taxon>Metazoa</taxon>
        <taxon>Ecdysozoa</taxon>
        <taxon>Arthropoda</taxon>
        <taxon>Hexapoda</taxon>
        <taxon>Insecta</taxon>
        <taxon>Pterygota</taxon>
        <taxon>Neoptera</taxon>
        <taxon>Endopterygota</taxon>
        <taxon>Lepidoptera</taxon>
        <taxon>Glossata</taxon>
        <taxon>Ditrysia</taxon>
        <taxon>Papilionoidea</taxon>
        <taxon>Nymphalidae</taxon>
        <taxon>Heliconiinae</taxon>
        <taxon>Argynnini</taxon>
        <taxon>Brenthis</taxon>
    </lineage>
</organism>
<dbReference type="EMBL" id="OV170226">
    <property type="protein sequence ID" value="CAH0726627.1"/>
    <property type="molecule type" value="Genomic_DNA"/>
</dbReference>